<protein>
    <recommendedName>
        <fullName evidence="3">HAD family hydrolase</fullName>
    </recommendedName>
</protein>
<proteinExistence type="predicted"/>
<name>A0A0G0XNC3_9BACT</name>
<evidence type="ECO:0000313" key="1">
    <source>
        <dbReference type="EMBL" id="KKR89187.1"/>
    </source>
</evidence>
<dbReference type="InterPro" id="IPR036412">
    <property type="entry name" value="HAD-like_sf"/>
</dbReference>
<dbReference type="AlphaFoldDB" id="A0A0G0XNC3"/>
<evidence type="ECO:0008006" key="3">
    <source>
        <dbReference type="Google" id="ProtNLM"/>
    </source>
</evidence>
<organism evidence="1 2">
    <name type="scientific">Candidatus Wolfebacteria bacterium GW2011_GWB1_41_12</name>
    <dbReference type="NCBI Taxonomy" id="1619006"/>
    <lineage>
        <taxon>Bacteria</taxon>
        <taxon>Candidatus Wolfeibacteriota</taxon>
    </lineage>
</organism>
<dbReference type="EMBL" id="LCAK01000001">
    <property type="protein sequence ID" value="KKR89187.1"/>
    <property type="molecule type" value="Genomic_DNA"/>
</dbReference>
<dbReference type="SUPFAM" id="SSF56784">
    <property type="entry name" value="HAD-like"/>
    <property type="match status" value="1"/>
</dbReference>
<dbReference type="Proteomes" id="UP000033918">
    <property type="component" value="Unassembled WGS sequence"/>
</dbReference>
<gene>
    <name evidence="1" type="ORF">UU38_C0001G0089</name>
</gene>
<comment type="caution">
    <text evidence="1">The sequence shown here is derived from an EMBL/GenBank/DDBJ whole genome shotgun (WGS) entry which is preliminary data.</text>
</comment>
<sequence length="192" mass="22537">MAKLIILDFDGVLVKSGKMEKCWRKFSEELTLKKTPRFLLEFCDIFDFLAKPAPELKPEAKRFIRERDSKSELLALITDRSLFFISSFFSKSKEISPTDFEFIQVRESFLNQFSPWIKFIGEPKTKPQIFVSAQTKPAPEVLKNKELKRFLDERNIKQEEVLIIDDLFEMRKAAREMGFPALAPKLFFQTEP</sequence>
<accession>A0A0G0XNC3</accession>
<reference evidence="1 2" key="1">
    <citation type="journal article" date="2015" name="Nature">
        <title>rRNA introns, odd ribosomes, and small enigmatic genomes across a large radiation of phyla.</title>
        <authorList>
            <person name="Brown C.T."/>
            <person name="Hug L.A."/>
            <person name="Thomas B.C."/>
            <person name="Sharon I."/>
            <person name="Castelle C.J."/>
            <person name="Singh A."/>
            <person name="Wilkins M.J."/>
            <person name="Williams K.H."/>
            <person name="Banfield J.F."/>
        </authorList>
    </citation>
    <scope>NUCLEOTIDE SEQUENCE [LARGE SCALE GENOMIC DNA]</scope>
</reference>
<evidence type="ECO:0000313" key="2">
    <source>
        <dbReference type="Proteomes" id="UP000033918"/>
    </source>
</evidence>